<keyword evidence="2" id="KW-1185">Reference proteome</keyword>
<organism evidence="1 2">
    <name type="scientific">Arctia plantaginis</name>
    <name type="common">Wood tiger moth</name>
    <name type="synonym">Phalaena plantaginis</name>
    <dbReference type="NCBI Taxonomy" id="874455"/>
    <lineage>
        <taxon>Eukaryota</taxon>
        <taxon>Metazoa</taxon>
        <taxon>Ecdysozoa</taxon>
        <taxon>Arthropoda</taxon>
        <taxon>Hexapoda</taxon>
        <taxon>Insecta</taxon>
        <taxon>Pterygota</taxon>
        <taxon>Neoptera</taxon>
        <taxon>Endopterygota</taxon>
        <taxon>Lepidoptera</taxon>
        <taxon>Glossata</taxon>
        <taxon>Ditrysia</taxon>
        <taxon>Noctuoidea</taxon>
        <taxon>Erebidae</taxon>
        <taxon>Arctiinae</taxon>
        <taxon>Arctia</taxon>
    </lineage>
</organism>
<reference evidence="1 2" key="1">
    <citation type="submission" date="2020-04" db="EMBL/GenBank/DDBJ databases">
        <authorList>
            <person name="Wallbank WR R."/>
            <person name="Pardo Diaz C."/>
            <person name="Kozak K."/>
            <person name="Martin S."/>
            <person name="Jiggins C."/>
            <person name="Moest M."/>
            <person name="Warren A I."/>
            <person name="Byers J.R.P. K."/>
            <person name="Montejo-Kovacevich G."/>
            <person name="Yen C E."/>
        </authorList>
    </citation>
    <scope>NUCLEOTIDE SEQUENCE [LARGE SCALE GENOMIC DNA]</scope>
</reference>
<gene>
    <name evidence="1" type="ORF">APLA_LOCUS4863</name>
</gene>
<comment type="caution">
    <text evidence="1">The sequence shown here is derived from an EMBL/GenBank/DDBJ whole genome shotgun (WGS) entry which is preliminary data.</text>
</comment>
<accession>A0A8S0ZGQ6</accession>
<proteinExistence type="predicted"/>
<sequence length="260" mass="30126">MFEQRFKIFLILFVSVEYAISFQVFKLNTGPYRKDLAKQLKDILHEDANKSTPKYSKNKLYFHDKPNFRRAFSNDLSKNSFGNSRLVSRIIPHGYRSGKYEYDSKLNTIYKPLIRFHVKKPVKKIEELLDNSNKKSNVIGYAVIIRKNDNLFKKKKNKKSKLISLQIVDLENMMRSGKEIAEALMDKSGEQLDELAPGSIPISHDSMEVITVPPTVIAAYPFWNYWTYAKTIHQDDCEGQLVKLGNVCIFPSGHRKKMVP</sequence>
<evidence type="ECO:0000313" key="1">
    <source>
        <dbReference type="EMBL" id="CAB3232444.1"/>
    </source>
</evidence>
<protein>
    <submittedName>
        <fullName evidence="1">Uncharacterized protein</fullName>
    </submittedName>
</protein>
<name>A0A8S0ZGQ6_ARCPL</name>
<dbReference type="Proteomes" id="UP000494106">
    <property type="component" value="Unassembled WGS sequence"/>
</dbReference>
<dbReference type="AlphaFoldDB" id="A0A8S0ZGQ6"/>
<dbReference type="OrthoDB" id="7324543at2759"/>
<dbReference type="EMBL" id="CADEBC010000477">
    <property type="protein sequence ID" value="CAB3232444.1"/>
    <property type="molecule type" value="Genomic_DNA"/>
</dbReference>
<evidence type="ECO:0000313" key="2">
    <source>
        <dbReference type="Proteomes" id="UP000494106"/>
    </source>
</evidence>